<evidence type="ECO:0000313" key="2">
    <source>
        <dbReference type="EMBL" id="MDN5216340.1"/>
    </source>
</evidence>
<sequence>MKRLVLKSIIVLCALLVLGVIIIGFVVSSEFEKLESDDPLVWESTIKKFEKEDQRQKHPEEPVLFIGSSSIRFWRNLEKDMSPLPIIKRGFGGAKLRDIIHFANRIIIPYQPKAIVLFAGTNDISGRKNDKTPDEVFQDFQELWSIIAGKLPGTRLYYLPITPTSSRLDVWPRAMRANHLIHTFALETDLVEYVQCTPYFFDEQGKVNVHLFWWDGTHLNKEGYAIWKKAIKHRLLKELYFN</sequence>
<dbReference type="RefSeq" id="WP_346761678.1">
    <property type="nucleotide sequence ID" value="NZ_JAUJEB010000008.1"/>
</dbReference>
<dbReference type="InterPro" id="IPR036514">
    <property type="entry name" value="SGNH_hydro_sf"/>
</dbReference>
<comment type="caution">
    <text evidence="2">The sequence shown here is derived from an EMBL/GenBank/DDBJ whole genome shotgun (WGS) entry which is preliminary data.</text>
</comment>
<organism evidence="2 3">
    <name type="scientific">Agaribacillus aureus</name>
    <dbReference type="NCBI Taxonomy" id="3051825"/>
    <lineage>
        <taxon>Bacteria</taxon>
        <taxon>Pseudomonadati</taxon>
        <taxon>Bacteroidota</taxon>
        <taxon>Cytophagia</taxon>
        <taxon>Cytophagales</taxon>
        <taxon>Splendidivirgaceae</taxon>
        <taxon>Agaribacillus</taxon>
    </lineage>
</organism>
<dbReference type="Gene3D" id="3.40.50.1110">
    <property type="entry name" value="SGNH hydrolase"/>
    <property type="match status" value="1"/>
</dbReference>
<feature type="domain" description="SGNH hydrolase-type esterase" evidence="1">
    <location>
        <begin position="75"/>
        <end position="226"/>
    </location>
</feature>
<proteinExistence type="predicted"/>
<dbReference type="Proteomes" id="UP001172083">
    <property type="component" value="Unassembled WGS sequence"/>
</dbReference>
<evidence type="ECO:0000259" key="1">
    <source>
        <dbReference type="Pfam" id="PF13472"/>
    </source>
</evidence>
<reference evidence="2" key="1">
    <citation type="submission" date="2023-06" db="EMBL/GenBank/DDBJ databases">
        <title>Genomic of Agaribacillus aureum.</title>
        <authorList>
            <person name="Wang G."/>
        </authorList>
    </citation>
    <scope>NUCLEOTIDE SEQUENCE</scope>
    <source>
        <strain evidence="2">BMA12</strain>
    </source>
</reference>
<name>A0ABT8LEY4_9BACT</name>
<dbReference type="InterPro" id="IPR013830">
    <property type="entry name" value="SGNH_hydro"/>
</dbReference>
<dbReference type="SUPFAM" id="SSF52266">
    <property type="entry name" value="SGNH hydrolase"/>
    <property type="match status" value="1"/>
</dbReference>
<accession>A0ABT8LEY4</accession>
<evidence type="ECO:0000313" key="3">
    <source>
        <dbReference type="Proteomes" id="UP001172083"/>
    </source>
</evidence>
<dbReference type="Pfam" id="PF13472">
    <property type="entry name" value="Lipase_GDSL_2"/>
    <property type="match status" value="1"/>
</dbReference>
<gene>
    <name evidence="2" type="ORF">QQ020_30005</name>
</gene>
<dbReference type="EMBL" id="JAUJEB010000008">
    <property type="protein sequence ID" value="MDN5216340.1"/>
    <property type="molecule type" value="Genomic_DNA"/>
</dbReference>
<protein>
    <submittedName>
        <fullName evidence="2">GDSL-type esterase/lipase family protein</fullName>
    </submittedName>
</protein>
<keyword evidence="3" id="KW-1185">Reference proteome</keyword>